<organism evidence="2 3">
    <name type="scientific">Rariglobus hedericola</name>
    <dbReference type="NCBI Taxonomy" id="2597822"/>
    <lineage>
        <taxon>Bacteria</taxon>
        <taxon>Pseudomonadati</taxon>
        <taxon>Verrucomicrobiota</taxon>
        <taxon>Opitutia</taxon>
        <taxon>Opitutales</taxon>
        <taxon>Opitutaceae</taxon>
        <taxon>Rariglobus</taxon>
    </lineage>
</organism>
<evidence type="ECO:0008006" key="4">
    <source>
        <dbReference type="Google" id="ProtNLM"/>
    </source>
</evidence>
<feature type="signal peptide" evidence="1">
    <location>
        <begin position="1"/>
        <end position="31"/>
    </location>
</feature>
<dbReference type="PROSITE" id="PS51257">
    <property type="entry name" value="PROKAR_LIPOPROTEIN"/>
    <property type="match status" value="1"/>
</dbReference>
<proteinExistence type="predicted"/>
<sequence length="138" mass="14661">MHRPTPLSLFTTGSLAAILFLTGCASSTSSATRKDLNVLQPGTTRAVVIDELGIPATTSTSRAGLQMDVFTFVQGTAASKKAPRPVEPEQAEQTEMLALLEQNGTSPLAALSGKKLTVQVNYDEAGRVKDTVLLRMEK</sequence>
<keyword evidence="3" id="KW-1185">Reference proteome</keyword>
<evidence type="ECO:0000313" key="2">
    <source>
        <dbReference type="EMBL" id="TSJ78255.1"/>
    </source>
</evidence>
<dbReference type="Proteomes" id="UP000315648">
    <property type="component" value="Unassembled WGS sequence"/>
</dbReference>
<feature type="chain" id="PRO_5021765737" description="Copper chaperone PCu(A)C" evidence="1">
    <location>
        <begin position="32"/>
        <end position="138"/>
    </location>
</feature>
<dbReference type="AlphaFoldDB" id="A0A556QNN9"/>
<dbReference type="EMBL" id="VMBG01000001">
    <property type="protein sequence ID" value="TSJ78255.1"/>
    <property type="molecule type" value="Genomic_DNA"/>
</dbReference>
<evidence type="ECO:0000313" key="3">
    <source>
        <dbReference type="Proteomes" id="UP000315648"/>
    </source>
</evidence>
<protein>
    <recommendedName>
        <fullName evidence="4">Copper chaperone PCu(A)C</fullName>
    </recommendedName>
</protein>
<evidence type="ECO:0000256" key="1">
    <source>
        <dbReference type="SAM" id="SignalP"/>
    </source>
</evidence>
<accession>A0A556QNN9</accession>
<keyword evidence="1" id="KW-0732">Signal</keyword>
<reference evidence="2 3" key="1">
    <citation type="submission" date="2019-07" db="EMBL/GenBank/DDBJ databases">
        <title>Description of 53C-WASEF.</title>
        <authorList>
            <person name="Pitt A."/>
            <person name="Hahn M.W."/>
        </authorList>
    </citation>
    <scope>NUCLEOTIDE SEQUENCE [LARGE SCALE GENOMIC DNA]</scope>
    <source>
        <strain evidence="2 3">53C-WASEF</strain>
    </source>
</reference>
<dbReference type="RefSeq" id="WP_144228596.1">
    <property type="nucleotide sequence ID" value="NZ_CBCRVV010000003.1"/>
</dbReference>
<name>A0A556QNN9_9BACT</name>
<comment type="caution">
    <text evidence="2">The sequence shown here is derived from an EMBL/GenBank/DDBJ whole genome shotgun (WGS) entry which is preliminary data.</text>
</comment>
<gene>
    <name evidence="2" type="ORF">FPL22_02815</name>
</gene>
<dbReference type="OrthoDB" id="8563325at2"/>